<dbReference type="GO" id="GO:0048364">
    <property type="term" value="P:root development"/>
    <property type="evidence" value="ECO:0007669"/>
    <property type="project" value="InterPro"/>
</dbReference>
<dbReference type="Proteomes" id="UP000504608">
    <property type="component" value="Unplaced"/>
</dbReference>
<keyword evidence="2" id="KW-1185">Reference proteome</keyword>
<gene>
    <name evidence="3" type="primary">LOC111486500</name>
</gene>
<evidence type="ECO:0000256" key="1">
    <source>
        <dbReference type="SAM" id="Coils"/>
    </source>
</evidence>
<dbReference type="PANTHER" id="PTHR33070:SF129">
    <property type="entry name" value="DUF241 DOMAIN PROTEIN"/>
    <property type="match status" value="1"/>
</dbReference>
<dbReference type="GeneID" id="111486500"/>
<dbReference type="Pfam" id="PF03087">
    <property type="entry name" value="BPS1"/>
    <property type="match status" value="1"/>
</dbReference>
<dbReference type="PANTHER" id="PTHR33070">
    <property type="entry name" value="OS06G0725500 PROTEIN"/>
    <property type="match status" value="1"/>
</dbReference>
<evidence type="ECO:0000313" key="3">
    <source>
        <dbReference type="RefSeq" id="XP_022989450.1"/>
    </source>
</evidence>
<dbReference type="GO" id="GO:0048367">
    <property type="term" value="P:shoot system development"/>
    <property type="evidence" value="ECO:0007669"/>
    <property type="project" value="InterPro"/>
</dbReference>
<evidence type="ECO:0000313" key="2">
    <source>
        <dbReference type="Proteomes" id="UP000504608"/>
    </source>
</evidence>
<organism evidence="2 3">
    <name type="scientific">Cucurbita maxima</name>
    <name type="common">Pumpkin</name>
    <name type="synonym">Winter squash</name>
    <dbReference type="NCBI Taxonomy" id="3661"/>
    <lineage>
        <taxon>Eukaryota</taxon>
        <taxon>Viridiplantae</taxon>
        <taxon>Streptophyta</taxon>
        <taxon>Embryophyta</taxon>
        <taxon>Tracheophyta</taxon>
        <taxon>Spermatophyta</taxon>
        <taxon>Magnoliopsida</taxon>
        <taxon>eudicotyledons</taxon>
        <taxon>Gunneridae</taxon>
        <taxon>Pentapetalae</taxon>
        <taxon>rosids</taxon>
        <taxon>fabids</taxon>
        <taxon>Cucurbitales</taxon>
        <taxon>Cucurbitaceae</taxon>
        <taxon>Cucurbiteae</taxon>
        <taxon>Cucurbita</taxon>
    </lineage>
</organism>
<dbReference type="RefSeq" id="XP_022989450.1">
    <property type="nucleotide sequence ID" value="XM_023133682.1"/>
</dbReference>
<dbReference type="OrthoDB" id="1701699at2759"/>
<dbReference type="KEGG" id="cmax:111486500"/>
<reference evidence="3" key="1">
    <citation type="submission" date="2025-08" db="UniProtKB">
        <authorList>
            <consortium name="RefSeq"/>
        </authorList>
    </citation>
    <scope>IDENTIFICATION</scope>
    <source>
        <tissue evidence="3">Young leaves</tissue>
    </source>
</reference>
<name>A0A6J1JME4_CUCMA</name>
<proteinExistence type="predicted"/>
<dbReference type="InterPro" id="IPR004320">
    <property type="entry name" value="BPS1_pln"/>
</dbReference>
<sequence length="278" mass="31492">MDSFSVNQKKTLHIRSNSLPSKPHPIATQVDEHLCRLKSSEATSSLSHRLSSLQDLHGCIDELLLLPFTQKTLVRERENKGVDSLLEESLKVLDLCDIAKDALLQTKECVRELESVLRRRRGESVIANELKKCSSSRKLIKKTIHKALKGIKRKCSKQCEENSATVSLLNEVEAVTYSTVESVLFFIAGQKLISKLSPWSLVSKLVQPKRVACKDEDEVDMLDAILYAIASHTTDKSFNLHDPLRKFESCIQELEDDLESLQKHLIRNRVSLLNILNH</sequence>
<protein>
    <submittedName>
        <fullName evidence="3">Uncharacterized protein LOC111486500</fullName>
    </submittedName>
</protein>
<keyword evidence="1" id="KW-0175">Coiled coil</keyword>
<dbReference type="AlphaFoldDB" id="A0A6J1JME4"/>
<accession>A0A6J1JME4</accession>
<feature type="coiled-coil region" evidence="1">
    <location>
        <begin position="244"/>
        <end position="271"/>
    </location>
</feature>